<comment type="caution">
    <text evidence="1">The sequence shown here is derived from an EMBL/GenBank/DDBJ whole genome shotgun (WGS) entry which is preliminary data.</text>
</comment>
<sequence>MTTTETLKATASAMVSAYNTWDLDAILSDTWRSPSCIHQILPLSLGWPAMDNASHKQHLSTFMSAFHSFTVTVKDTIVDEKERKVSMWASSRAETDIGLYTNEYTLILKCDEDGKVVWIGEFLDTQYTVAFFAKLREYLGSRSREGQT</sequence>
<dbReference type="PANTHER" id="PTHR39598">
    <property type="entry name" value="AUSTINOL SYNTHESIS PROTEIN F-RELATED"/>
    <property type="match status" value="1"/>
</dbReference>
<evidence type="ECO:0008006" key="3">
    <source>
        <dbReference type="Google" id="ProtNLM"/>
    </source>
</evidence>
<dbReference type="InterPro" id="IPR050977">
    <property type="entry name" value="Fungal_Meroterpenoid_Isomerase"/>
</dbReference>
<dbReference type="EMBL" id="JBANRG010000007">
    <property type="protein sequence ID" value="KAK7464917.1"/>
    <property type="molecule type" value="Genomic_DNA"/>
</dbReference>
<evidence type="ECO:0000313" key="1">
    <source>
        <dbReference type="EMBL" id="KAK7464917.1"/>
    </source>
</evidence>
<dbReference type="SUPFAM" id="SSF54427">
    <property type="entry name" value="NTF2-like"/>
    <property type="match status" value="1"/>
</dbReference>
<evidence type="ECO:0000313" key="2">
    <source>
        <dbReference type="Proteomes" id="UP001498398"/>
    </source>
</evidence>
<name>A0ABR1JPY4_9AGAR</name>
<protein>
    <recommendedName>
        <fullName evidence="3">SnoaL-like domain-containing protein</fullName>
    </recommendedName>
</protein>
<dbReference type="PANTHER" id="PTHR39598:SF1">
    <property type="entry name" value="AUSTINOID BIOSYNTHESIS CLUSTERS PROTEIN F-RELATED"/>
    <property type="match status" value="1"/>
</dbReference>
<reference evidence="1 2" key="1">
    <citation type="submission" date="2024-01" db="EMBL/GenBank/DDBJ databases">
        <title>A draft genome for the cacao thread blight pathogen Marasmiellus scandens.</title>
        <authorList>
            <person name="Baruah I.K."/>
            <person name="Leung J."/>
            <person name="Bukari Y."/>
            <person name="Amoako-Attah I."/>
            <person name="Meinhardt L.W."/>
            <person name="Bailey B.A."/>
            <person name="Cohen S.P."/>
        </authorList>
    </citation>
    <scope>NUCLEOTIDE SEQUENCE [LARGE SCALE GENOMIC DNA]</scope>
    <source>
        <strain evidence="1 2">GH-19</strain>
    </source>
</reference>
<gene>
    <name evidence="1" type="ORF">VKT23_006126</name>
</gene>
<dbReference type="Gene3D" id="3.10.450.50">
    <property type="match status" value="1"/>
</dbReference>
<accession>A0ABR1JPY4</accession>
<organism evidence="1 2">
    <name type="scientific">Marasmiellus scandens</name>
    <dbReference type="NCBI Taxonomy" id="2682957"/>
    <lineage>
        <taxon>Eukaryota</taxon>
        <taxon>Fungi</taxon>
        <taxon>Dikarya</taxon>
        <taxon>Basidiomycota</taxon>
        <taxon>Agaricomycotina</taxon>
        <taxon>Agaricomycetes</taxon>
        <taxon>Agaricomycetidae</taxon>
        <taxon>Agaricales</taxon>
        <taxon>Marasmiineae</taxon>
        <taxon>Omphalotaceae</taxon>
        <taxon>Marasmiellus</taxon>
    </lineage>
</organism>
<keyword evidence="2" id="KW-1185">Reference proteome</keyword>
<proteinExistence type="predicted"/>
<dbReference type="Proteomes" id="UP001498398">
    <property type="component" value="Unassembled WGS sequence"/>
</dbReference>
<dbReference type="InterPro" id="IPR032710">
    <property type="entry name" value="NTF2-like_dom_sf"/>
</dbReference>